<accession>A0A845EQ09</accession>
<dbReference type="AlphaFoldDB" id="A0A845EQ09"/>
<organism evidence="1 2">
    <name type="scientific">Guptibacillus hwajinpoensis</name>
    <dbReference type="NCBI Taxonomy" id="208199"/>
    <lineage>
        <taxon>Bacteria</taxon>
        <taxon>Bacillati</taxon>
        <taxon>Bacillota</taxon>
        <taxon>Bacilli</taxon>
        <taxon>Bacillales</taxon>
        <taxon>Guptibacillaceae</taxon>
        <taxon>Guptibacillus</taxon>
    </lineage>
</organism>
<proteinExistence type="predicted"/>
<gene>
    <name evidence="1" type="ORF">GLW07_04020</name>
</gene>
<dbReference type="EMBL" id="WMEY01000001">
    <property type="protein sequence ID" value="MYL62521.1"/>
    <property type="molecule type" value="Genomic_DNA"/>
</dbReference>
<evidence type="ECO:0000313" key="1">
    <source>
        <dbReference type="EMBL" id="MYL62521.1"/>
    </source>
</evidence>
<dbReference type="Pfam" id="PF10720">
    <property type="entry name" value="DUF2515"/>
    <property type="match status" value="1"/>
</dbReference>
<dbReference type="InterPro" id="IPR019658">
    <property type="entry name" value="DUF2515"/>
</dbReference>
<protein>
    <submittedName>
        <fullName evidence="1">DUF2515 domain-containing protein</fullName>
    </submittedName>
</protein>
<sequence length="365" mass="42796">MKLSFPLLQFASKKKMPLMKELKAVCHSSHPASTLTGEEVQLTRIIREQTERANRNNVTRTKAYLDLYLKHPEIHWAFLAHLVSRNAGWTMTDLRGEYLPRFLSPDDQHAFFSFLERGNWLIFQDAYPQLLIYAESLKVNKPLFHLLSAFHVSSFMKVIWNRFWKDKASDTLSVALIINEQYYIDSRVINDQHFQQTVFKTLPFQIQNVFNMNVLLFPLIRNRSIQLIGEPANHFLYVKERIELGKRLYQLVFANESILNEILEWSTRHSHTGSRKDFCPKLFHSLKEGKPDEKRVLEQCSLKKGPRLYSPLLSVWKDVHHDSPHRKDWFVNTSALSLFKLPDPDFSGNAAKIYCRSLHLLESLL</sequence>
<comment type="caution">
    <text evidence="1">The sequence shown here is derived from an EMBL/GenBank/DDBJ whole genome shotgun (WGS) entry which is preliminary data.</text>
</comment>
<reference evidence="1 2" key="1">
    <citation type="submission" date="2019-11" db="EMBL/GenBank/DDBJ databases">
        <title>Genome sequences of 17 halophilic strains isolated from different environments.</title>
        <authorList>
            <person name="Furrow R.E."/>
        </authorList>
    </citation>
    <scope>NUCLEOTIDE SEQUENCE [LARGE SCALE GENOMIC DNA]</scope>
    <source>
        <strain evidence="1 2">22506_14_FS</strain>
    </source>
</reference>
<name>A0A845EQ09_9BACL</name>
<dbReference type="RefSeq" id="WP_160918330.1">
    <property type="nucleotide sequence ID" value="NZ_WMEY01000001.1"/>
</dbReference>
<evidence type="ECO:0000313" key="2">
    <source>
        <dbReference type="Proteomes" id="UP000447833"/>
    </source>
</evidence>
<dbReference type="Proteomes" id="UP000447833">
    <property type="component" value="Unassembled WGS sequence"/>
</dbReference>